<keyword evidence="2" id="KW-0812">Transmembrane</keyword>
<dbReference type="Proteomes" id="UP000245647">
    <property type="component" value="Unassembled WGS sequence"/>
</dbReference>
<evidence type="ECO:0000313" key="4">
    <source>
        <dbReference type="EMBL" id="PWG80751.1"/>
    </source>
</evidence>
<keyword evidence="5" id="KW-1185">Reference proteome</keyword>
<evidence type="ECO:0000256" key="2">
    <source>
        <dbReference type="SAM" id="Phobius"/>
    </source>
</evidence>
<dbReference type="Pfam" id="PF06580">
    <property type="entry name" value="His_kinase"/>
    <property type="match status" value="1"/>
</dbReference>
<dbReference type="InterPro" id="IPR036890">
    <property type="entry name" value="HATPase_C_sf"/>
</dbReference>
<dbReference type="InterPro" id="IPR050640">
    <property type="entry name" value="Bact_2-comp_sensor_kinase"/>
</dbReference>
<dbReference type="Gene3D" id="3.30.565.10">
    <property type="entry name" value="Histidine kinase-like ATPase, C-terminal domain"/>
    <property type="match status" value="1"/>
</dbReference>
<accession>A0A2U2PH62</accession>
<keyword evidence="1" id="KW-0175">Coiled coil</keyword>
<dbReference type="PANTHER" id="PTHR34220">
    <property type="entry name" value="SENSOR HISTIDINE KINASE YPDA"/>
    <property type="match status" value="1"/>
</dbReference>
<keyword evidence="2" id="KW-0472">Membrane</keyword>
<reference evidence="4 5" key="1">
    <citation type="submission" date="2018-04" db="EMBL/GenBank/DDBJ databases">
        <title>Pedobacter chongqingensis sp. nov., isolated from a rottenly hemp rope.</title>
        <authorList>
            <person name="Cai Y."/>
        </authorList>
    </citation>
    <scope>NUCLEOTIDE SEQUENCE [LARGE SCALE GENOMIC DNA]</scope>
    <source>
        <strain evidence="4 5">FJ4-8</strain>
    </source>
</reference>
<evidence type="ECO:0000313" key="5">
    <source>
        <dbReference type="Proteomes" id="UP000245647"/>
    </source>
</evidence>
<feature type="transmembrane region" description="Helical" evidence="2">
    <location>
        <begin position="48"/>
        <end position="70"/>
    </location>
</feature>
<dbReference type="PANTHER" id="PTHR34220:SF7">
    <property type="entry name" value="SENSOR HISTIDINE KINASE YPDA"/>
    <property type="match status" value="1"/>
</dbReference>
<organism evidence="4 5">
    <name type="scientific">Pararcticibacter amylolyticus</name>
    <dbReference type="NCBI Taxonomy" id="2173175"/>
    <lineage>
        <taxon>Bacteria</taxon>
        <taxon>Pseudomonadati</taxon>
        <taxon>Bacteroidota</taxon>
        <taxon>Sphingobacteriia</taxon>
        <taxon>Sphingobacteriales</taxon>
        <taxon>Sphingobacteriaceae</taxon>
        <taxon>Pararcticibacter</taxon>
    </lineage>
</organism>
<feature type="coiled-coil region" evidence="1">
    <location>
        <begin position="141"/>
        <end position="173"/>
    </location>
</feature>
<dbReference type="GO" id="GO:0000155">
    <property type="term" value="F:phosphorelay sensor kinase activity"/>
    <property type="evidence" value="ECO:0007669"/>
    <property type="project" value="InterPro"/>
</dbReference>
<protein>
    <recommendedName>
        <fullName evidence="3">Signal transduction histidine kinase internal region domain-containing protein</fullName>
    </recommendedName>
</protein>
<dbReference type="RefSeq" id="WP_109415607.1">
    <property type="nucleotide sequence ID" value="NZ_QEAS01000007.1"/>
</dbReference>
<gene>
    <name evidence="4" type="ORF">DDR33_09825</name>
</gene>
<evidence type="ECO:0000256" key="1">
    <source>
        <dbReference type="SAM" id="Coils"/>
    </source>
</evidence>
<dbReference type="EMBL" id="QEAS01000007">
    <property type="protein sequence ID" value="PWG80751.1"/>
    <property type="molecule type" value="Genomic_DNA"/>
</dbReference>
<sequence>MTKRKQFRELLRQTYIQHLLVWTIFIIYELLSIYISFGSFIYGPSTYIAYYILNIGYFYFSSFCILEYCFSKSKAPYVFIVLTLLGLILYLAVKTVMDYYVMGYYPVQRKKETDWEHVFRNLTRGVQFMTFSIGYSAAKYLLDYRKKLSDAEKHKLEVEKNLIKAENAFLQSQINPHLLFNTLNFIYNSVRRTSAEAAECIMLLSQLMQYSLEDISDDNKTHLDQEVEQIENFLKLNQLRFRNQLYVDANFNGDFEDIRVPPLILLTLVENIYKHGDLTDHKNPALIEISVNNDELSFTSRNKIRPSHPLPGRNIGLSNVKTRLATHYPERFHLETKKEGSIFFTELKLSL</sequence>
<feature type="transmembrane region" description="Helical" evidence="2">
    <location>
        <begin position="77"/>
        <end position="102"/>
    </location>
</feature>
<keyword evidence="2" id="KW-1133">Transmembrane helix</keyword>
<dbReference type="GO" id="GO:0016020">
    <property type="term" value="C:membrane"/>
    <property type="evidence" value="ECO:0007669"/>
    <property type="project" value="InterPro"/>
</dbReference>
<evidence type="ECO:0000259" key="3">
    <source>
        <dbReference type="Pfam" id="PF06580"/>
    </source>
</evidence>
<dbReference type="OrthoDB" id="9792992at2"/>
<feature type="domain" description="Signal transduction histidine kinase internal region" evidence="3">
    <location>
        <begin position="165"/>
        <end position="245"/>
    </location>
</feature>
<dbReference type="AlphaFoldDB" id="A0A2U2PH62"/>
<feature type="transmembrane region" description="Helical" evidence="2">
    <location>
        <begin position="20"/>
        <end position="42"/>
    </location>
</feature>
<proteinExistence type="predicted"/>
<dbReference type="InterPro" id="IPR010559">
    <property type="entry name" value="Sig_transdc_His_kin_internal"/>
</dbReference>
<name>A0A2U2PH62_9SPHI</name>
<comment type="caution">
    <text evidence="4">The sequence shown here is derived from an EMBL/GenBank/DDBJ whole genome shotgun (WGS) entry which is preliminary data.</text>
</comment>